<protein>
    <submittedName>
        <fullName evidence="2">Uncharacterized protein</fullName>
    </submittedName>
</protein>
<dbReference type="EMBL" id="WEIO01000020">
    <property type="protein sequence ID" value="KAB7704061.1"/>
    <property type="molecule type" value="Genomic_DNA"/>
</dbReference>
<evidence type="ECO:0000313" key="3">
    <source>
        <dbReference type="Proteomes" id="UP000429595"/>
    </source>
</evidence>
<sequence>MGKWNEEAAPNNNLTSTEIQSAMRVDNWQNVEFAEELADGGERNERFKKQKYKKRQNNLR</sequence>
<evidence type="ECO:0000313" key="2">
    <source>
        <dbReference type="EMBL" id="KAB7704061.1"/>
    </source>
</evidence>
<dbReference type="AlphaFoldDB" id="A0A6I1FAK5"/>
<keyword evidence="3" id="KW-1185">Reference proteome</keyword>
<feature type="compositionally biased region" description="Polar residues" evidence="1">
    <location>
        <begin position="10"/>
        <end position="20"/>
    </location>
</feature>
<feature type="region of interest" description="Disordered" evidence="1">
    <location>
        <begin position="1"/>
        <end position="20"/>
    </location>
</feature>
<evidence type="ECO:0000256" key="1">
    <source>
        <dbReference type="SAM" id="MobiDB-lite"/>
    </source>
</evidence>
<name>A0A6I1FAK5_9BACI</name>
<reference evidence="2 3" key="1">
    <citation type="submission" date="2019-10" db="EMBL/GenBank/DDBJ databases">
        <title>Bacillus aerolatum sp. nov., isolated from bioaerosol of sport playgrounds.</title>
        <authorList>
            <person name="Chen P."/>
            <person name="Zhang G."/>
        </authorList>
    </citation>
    <scope>NUCLEOTIDE SEQUENCE [LARGE SCALE GENOMIC DNA]</scope>
    <source>
        <strain evidence="2 3">CX253</strain>
    </source>
</reference>
<dbReference type="Proteomes" id="UP000429595">
    <property type="component" value="Unassembled WGS sequence"/>
</dbReference>
<gene>
    <name evidence="2" type="ORF">F9802_19100</name>
</gene>
<proteinExistence type="predicted"/>
<dbReference type="RefSeq" id="WP_152154688.1">
    <property type="nucleotide sequence ID" value="NZ_WEIO01000020.1"/>
</dbReference>
<comment type="caution">
    <text evidence="2">The sequence shown here is derived from an EMBL/GenBank/DDBJ whole genome shotgun (WGS) entry which is preliminary data.</text>
</comment>
<accession>A0A6I1FAK5</accession>
<organism evidence="2 3">
    <name type="scientific">Bacillus aerolatus</name>
    <dbReference type="NCBI Taxonomy" id="2653354"/>
    <lineage>
        <taxon>Bacteria</taxon>
        <taxon>Bacillati</taxon>
        <taxon>Bacillota</taxon>
        <taxon>Bacilli</taxon>
        <taxon>Bacillales</taxon>
        <taxon>Bacillaceae</taxon>
        <taxon>Bacillus</taxon>
    </lineage>
</organism>